<keyword evidence="1" id="KW-1133">Transmembrane helix</keyword>
<organism evidence="3 4">
    <name type="scientific">Linderina pennispora</name>
    <dbReference type="NCBI Taxonomy" id="61395"/>
    <lineage>
        <taxon>Eukaryota</taxon>
        <taxon>Fungi</taxon>
        <taxon>Fungi incertae sedis</taxon>
        <taxon>Zoopagomycota</taxon>
        <taxon>Kickxellomycotina</taxon>
        <taxon>Kickxellomycetes</taxon>
        <taxon>Kickxellales</taxon>
        <taxon>Kickxellaceae</taxon>
        <taxon>Linderina</taxon>
    </lineage>
</organism>
<protein>
    <recommendedName>
        <fullName evidence="5">Peptidase S1 domain-containing protein</fullName>
    </recommendedName>
</protein>
<dbReference type="Gene3D" id="2.40.10.10">
    <property type="entry name" value="Trypsin-like serine proteases"/>
    <property type="match status" value="1"/>
</dbReference>
<dbReference type="GeneID" id="63805090"/>
<comment type="caution">
    <text evidence="3">The sequence shown here is derived from an EMBL/GenBank/DDBJ whole genome shotgun (WGS) entry which is preliminary data.</text>
</comment>
<gene>
    <name evidence="3" type="ORF">DL89DRAFT_269822</name>
</gene>
<keyword evidence="1" id="KW-0812">Transmembrane</keyword>
<dbReference type="OrthoDB" id="5578428at2759"/>
<dbReference type="SUPFAM" id="SSF50494">
    <property type="entry name" value="Trypsin-like serine proteases"/>
    <property type="match status" value="1"/>
</dbReference>
<reference evidence="3 4" key="1">
    <citation type="submission" date="2016-07" db="EMBL/GenBank/DDBJ databases">
        <title>Pervasive Adenine N6-methylation of Active Genes in Fungi.</title>
        <authorList>
            <consortium name="DOE Joint Genome Institute"/>
            <person name="Mondo S.J."/>
            <person name="Dannebaum R.O."/>
            <person name="Kuo R.C."/>
            <person name="Labutti K."/>
            <person name="Haridas S."/>
            <person name="Kuo A."/>
            <person name="Salamov A."/>
            <person name="Ahrendt S.R."/>
            <person name="Lipzen A."/>
            <person name="Sullivan W."/>
            <person name="Andreopoulos W.B."/>
            <person name="Clum A."/>
            <person name="Lindquist E."/>
            <person name="Daum C."/>
            <person name="Ramamoorthy G.K."/>
            <person name="Gryganskyi A."/>
            <person name="Culley D."/>
            <person name="Magnuson J.K."/>
            <person name="James T.Y."/>
            <person name="O'Malley M.A."/>
            <person name="Stajich J.E."/>
            <person name="Spatafora J.W."/>
            <person name="Visel A."/>
            <person name="Grigoriev I.V."/>
        </authorList>
    </citation>
    <scope>NUCLEOTIDE SEQUENCE [LARGE SCALE GENOMIC DNA]</scope>
    <source>
        <strain evidence="3 4">ATCC 12442</strain>
    </source>
</reference>
<feature type="chain" id="PRO_5012756398" description="Peptidase S1 domain-containing protein" evidence="2">
    <location>
        <begin position="26"/>
        <end position="402"/>
    </location>
</feature>
<dbReference type="RefSeq" id="XP_040740738.1">
    <property type="nucleotide sequence ID" value="XM_040888442.1"/>
</dbReference>
<keyword evidence="4" id="KW-1185">Reference proteome</keyword>
<dbReference type="AlphaFoldDB" id="A0A1Y1VZU6"/>
<feature type="signal peptide" evidence="2">
    <location>
        <begin position="1"/>
        <end position="25"/>
    </location>
</feature>
<name>A0A1Y1VZU6_9FUNG</name>
<proteinExistence type="predicted"/>
<dbReference type="EMBL" id="MCFD01000014">
    <property type="protein sequence ID" value="ORX66779.1"/>
    <property type="molecule type" value="Genomic_DNA"/>
</dbReference>
<keyword evidence="1" id="KW-0472">Membrane</keyword>
<evidence type="ECO:0000256" key="1">
    <source>
        <dbReference type="SAM" id="Phobius"/>
    </source>
</evidence>
<evidence type="ECO:0008006" key="5">
    <source>
        <dbReference type="Google" id="ProtNLM"/>
    </source>
</evidence>
<dbReference type="PROSITE" id="PS51257">
    <property type="entry name" value="PROKAR_LIPOPROTEIN"/>
    <property type="match status" value="1"/>
</dbReference>
<evidence type="ECO:0000256" key="2">
    <source>
        <dbReference type="SAM" id="SignalP"/>
    </source>
</evidence>
<dbReference type="InterPro" id="IPR043504">
    <property type="entry name" value="Peptidase_S1_PA_chymotrypsin"/>
</dbReference>
<accession>A0A1Y1VZU6</accession>
<dbReference type="Proteomes" id="UP000193922">
    <property type="component" value="Unassembled WGS sequence"/>
</dbReference>
<keyword evidence="2" id="KW-0732">Signal</keyword>
<feature type="transmembrane region" description="Helical" evidence="1">
    <location>
        <begin position="381"/>
        <end position="400"/>
    </location>
</feature>
<evidence type="ECO:0000313" key="4">
    <source>
        <dbReference type="Proteomes" id="UP000193922"/>
    </source>
</evidence>
<evidence type="ECO:0000313" key="3">
    <source>
        <dbReference type="EMBL" id="ORX66779.1"/>
    </source>
</evidence>
<dbReference type="InterPro" id="IPR009003">
    <property type="entry name" value="Peptidase_S1_PA"/>
</dbReference>
<sequence length="402" mass="42821">MRVTSLPIVAAAVSTLACLCGVVAGDSSVVDLADHPYALYIATPFTVCFGAFLTNQVVITDARCMYPFSNSTDVPSVAAGALKAQYLMGVIPSVNTSTTLHNILLSTQVYSKKSQAASRAQVFYSMVSTYVNNQTFLSVDYAAVHAYYSQSQDNEVAQQNFDVGIIHLSVPVPDAKPVSLQLDDLDADMADLHALTFAPATSSKDAATLQKLYEGMDLTKATLTSISSLKRSECDKDYMSAHSLKDMKSFVGQKIPGKASPIFCSKLYENTTACSLDTSISINSDGGSVRSVNLNSTLYVVPGSAKLISIGNPHVYEARSVNGTPCKSNGFVSFPYTSAYTDWINWATNGTIASNGSWINKTITGNDITDFSNHSGAAKSWSHMNGLFISALAIVVAAAVSF</sequence>